<evidence type="ECO:0000313" key="1">
    <source>
        <dbReference type="EMBL" id="JAH47920.1"/>
    </source>
</evidence>
<name>A0A0E9T4M6_ANGAN</name>
<protein>
    <submittedName>
        <fullName evidence="1">Uncharacterized protein</fullName>
    </submittedName>
</protein>
<reference evidence="1" key="1">
    <citation type="submission" date="2014-11" db="EMBL/GenBank/DDBJ databases">
        <authorList>
            <person name="Amaro Gonzalez C."/>
        </authorList>
    </citation>
    <scope>NUCLEOTIDE SEQUENCE</scope>
</reference>
<dbReference type="EMBL" id="GBXM01060657">
    <property type="protein sequence ID" value="JAH47920.1"/>
    <property type="molecule type" value="Transcribed_RNA"/>
</dbReference>
<organism evidence="1">
    <name type="scientific">Anguilla anguilla</name>
    <name type="common">European freshwater eel</name>
    <name type="synonym">Muraena anguilla</name>
    <dbReference type="NCBI Taxonomy" id="7936"/>
    <lineage>
        <taxon>Eukaryota</taxon>
        <taxon>Metazoa</taxon>
        <taxon>Chordata</taxon>
        <taxon>Craniata</taxon>
        <taxon>Vertebrata</taxon>
        <taxon>Euteleostomi</taxon>
        <taxon>Actinopterygii</taxon>
        <taxon>Neopterygii</taxon>
        <taxon>Teleostei</taxon>
        <taxon>Anguilliformes</taxon>
        <taxon>Anguillidae</taxon>
        <taxon>Anguilla</taxon>
    </lineage>
</organism>
<sequence>MMYMTHLLDGSGLKAGRSHGGRLLKQKLTDICNPPWWRKLLSSRDIR</sequence>
<dbReference type="AlphaFoldDB" id="A0A0E9T4M6"/>
<accession>A0A0E9T4M6</accession>
<reference evidence="1" key="2">
    <citation type="journal article" date="2015" name="Fish Shellfish Immunol.">
        <title>Early steps in the European eel (Anguilla anguilla)-Vibrio vulnificus interaction in the gills: Role of the RtxA13 toxin.</title>
        <authorList>
            <person name="Callol A."/>
            <person name="Pajuelo D."/>
            <person name="Ebbesson L."/>
            <person name="Teles M."/>
            <person name="MacKenzie S."/>
            <person name="Amaro C."/>
        </authorList>
    </citation>
    <scope>NUCLEOTIDE SEQUENCE</scope>
</reference>
<proteinExistence type="predicted"/>